<dbReference type="InterPro" id="IPR006153">
    <property type="entry name" value="Cation/H_exchanger_TM"/>
</dbReference>
<reference evidence="14" key="1">
    <citation type="journal article" date="2019" name="Int. J. Syst. Evol. Microbiol.">
        <title>The Global Catalogue of Microorganisms (GCM) 10K type strain sequencing project: providing services to taxonomists for standard genome sequencing and annotation.</title>
        <authorList>
            <consortium name="The Broad Institute Genomics Platform"/>
            <consortium name="The Broad Institute Genome Sequencing Center for Infectious Disease"/>
            <person name="Wu L."/>
            <person name="Ma J."/>
        </authorList>
    </citation>
    <scope>NUCLEOTIDE SEQUENCE [LARGE SCALE GENOMIC DNA]</scope>
    <source>
        <strain evidence="14">CCM 8896</strain>
    </source>
</reference>
<proteinExistence type="inferred from homology"/>
<dbReference type="Proteomes" id="UP001597267">
    <property type="component" value="Unassembled WGS sequence"/>
</dbReference>
<name>A0ABW4J6D4_9LACO</name>
<comment type="caution">
    <text evidence="13">The sequence shown here is derived from an EMBL/GenBank/DDBJ whole genome shotgun (WGS) entry which is preliminary data.</text>
</comment>
<evidence type="ECO:0000313" key="14">
    <source>
        <dbReference type="Proteomes" id="UP001597267"/>
    </source>
</evidence>
<dbReference type="PANTHER" id="PTHR43562:SF3">
    <property type="entry name" value="SODIUM ION_PROTON EXCHANGER (EUROFUNG)"/>
    <property type="match status" value="1"/>
</dbReference>
<feature type="transmembrane region" description="Helical" evidence="11">
    <location>
        <begin position="187"/>
        <end position="205"/>
    </location>
</feature>
<keyword evidence="4" id="KW-0050">Antiport</keyword>
<keyword evidence="10" id="KW-0739">Sodium transport</keyword>
<keyword evidence="6 11" id="KW-1133">Transmembrane helix</keyword>
<evidence type="ECO:0000256" key="8">
    <source>
        <dbReference type="ARBA" id="ARBA00023065"/>
    </source>
</evidence>
<keyword evidence="8" id="KW-0406">Ion transport</keyword>
<dbReference type="RefSeq" id="WP_125715735.1">
    <property type="nucleotide sequence ID" value="NZ_JBHTOP010000011.1"/>
</dbReference>
<gene>
    <name evidence="13" type="ORF">ACFQ5M_05325</name>
</gene>
<dbReference type="Pfam" id="PF00999">
    <property type="entry name" value="Na_H_Exchanger"/>
    <property type="match status" value="1"/>
</dbReference>
<evidence type="ECO:0000256" key="1">
    <source>
        <dbReference type="ARBA" id="ARBA00004141"/>
    </source>
</evidence>
<feature type="transmembrane region" description="Helical" evidence="11">
    <location>
        <begin position="144"/>
        <end position="167"/>
    </location>
</feature>
<keyword evidence="14" id="KW-1185">Reference proteome</keyword>
<keyword evidence="5 11" id="KW-0812">Transmembrane</keyword>
<sequence length="386" mass="40728">MGFLGVLTLILIVTTLVGHFSARIGIPAVIGQLVIGVVLGPAVLNWVQPSHFIHIFSEIGVIILMFMAGIESDLQLLKKYLKPSVIVAILGVIVPIASTMLVGRAFGISGKENIFIAVIFAATSVSISVAVLKELNVLKGKAGATILGAAMVDDVLAVIILSIMVSVMGTTTGGASNNLVLTFVEQIIYFIAIYFVVRFIAPYLARIGEKLFMPVGVTLVSVILCFGMAYVADLIGLSSVVGAFFAGIAVSQTTAKTEVDRHIEPIGYAIFIPVFFVSIGLNMTLSGIRQDLLLIVVLTVVATLSKLIGAGLGAYASKFDLKTSYLVGAGMVSRGEMALIIAQIGYQAKLLSTDYYSAIVTAIILTTLIAPFLIKSAIPKELEITG</sequence>
<dbReference type="InterPro" id="IPR038770">
    <property type="entry name" value="Na+/solute_symporter_sf"/>
</dbReference>
<evidence type="ECO:0000259" key="12">
    <source>
        <dbReference type="Pfam" id="PF00999"/>
    </source>
</evidence>
<evidence type="ECO:0000256" key="4">
    <source>
        <dbReference type="ARBA" id="ARBA00022449"/>
    </source>
</evidence>
<keyword evidence="3" id="KW-0813">Transport</keyword>
<evidence type="ECO:0000256" key="5">
    <source>
        <dbReference type="ARBA" id="ARBA00022692"/>
    </source>
</evidence>
<feature type="transmembrane region" description="Helical" evidence="11">
    <location>
        <begin position="114"/>
        <end position="132"/>
    </location>
</feature>
<evidence type="ECO:0000256" key="9">
    <source>
        <dbReference type="ARBA" id="ARBA00023136"/>
    </source>
</evidence>
<dbReference type="PANTHER" id="PTHR43562">
    <property type="entry name" value="NAPA-TYPE SODIUM/HYDROGEN ANTIPORTER"/>
    <property type="match status" value="1"/>
</dbReference>
<comment type="similarity">
    <text evidence="2">Belongs to the monovalent cation:proton antiporter 2 (CPA2) transporter (TC 2.A.37) family.</text>
</comment>
<organism evidence="13 14">
    <name type="scientific">Agrilactobacillus yilanensis</name>
    <dbReference type="NCBI Taxonomy" id="2485997"/>
    <lineage>
        <taxon>Bacteria</taxon>
        <taxon>Bacillati</taxon>
        <taxon>Bacillota</taxon>
        <taxon>Bacilli</taxon>
        <taxon>Lactobacillales</taxon>
        <taxon>Lactobacillaceae</taxon>
        <taxon>Agrilactobacillus</taxon>
    </lineage>
</organism>
<evidence type="ECO:0000256" key="11">
    <source>
        <dbReference type="SAM" id="Phobius"/>
    </source>
</evidence>
<dbReference type="EMBL" id="JBHTOP010000011">
    <property type="protein sequence ID" value="MFD1671509.1"/>
    <property type="molecule type" value="Genomic_DNA"/>
</dbReference>
<evidence type="ECO:0000256" key="3">
    <source>
        <dbReference type="ARBA" id="ARBA00022448"/>
    </source>
</evidence>
<feature type="transmembrane region" description="Helical" evidence="11">
    <location>
        <begin position="217"/>
        <end position="246"/>
    </location>
</feature>
<feature type="transmembrane region" description="Helical" evidence="11">
    <location>
        <begin position="266"/>
        <end position="285"/>
    </location>
</feature>
<feature type="domain" description="Cation/H+ exchanger transmembrane" evidence="12">
    <location>
        <begin position="12"/>
        <end position="375"/>
    </location>
</feature>
<evidence type="ECO:0000256" key="7">
    <source>
        <dbReference type="ARBA" id="ARBA00023053"/>
    </source>
</evidence>
<feature type="transmembrane region" description="Helical" evidence="11">
    <location>
        <begin position="292"/>
        <end position="316"/>
    </location>
</feature>
<feature type="transmembrane region" description="Helical" evidence="11">
    <location>
        <begin position="355"/>
        <end position="374"/>
    </location>
</feature>
<dbReference type="Gene3D" id="1.20.1530.20">
    <property type="match status" value="1"/>
</dbReference>
<keyword evidence="7" id="KW-0915">Sodium</keyword>
<protein>
    <submittedName>
        <fullName evidence="13">Cation:proton antiporter</fullName>
    </submittedName>
</protein>
<accession>A0ABW4J6D4</accession>
<comment type="subcellular location">
    <subcellularLocation>
        <location evidence="1">Membrane</location>
        <topology evidence="1">Multi-pass membrane protein</topology>
    </subcellularLocation>
</comment>
<evidence type="ECO:0000256" key="2">
    <source>
        <dbReference type="ARBA" id="ARBA00005551"/>
    </source>
</evidence>
<evidence type="ECO:0000256" key="6">
    <source>
        <dbReference type="ARBA" id="ARBA00022989"/>
    </source>
</evidence>
<evidence type="ECO:0000313" key="13">
    <source>
        <dbReference type="EMBL" id="MFD1671509.1"/>
    </source>
</evidence>
<evidence type="ECO:0000256" key="10">
    <source>
        <dbReference type="ARBA" id="ARBA00023201"/>
    </source>
</evidence>
<keyword evidence="9 11" id="KW-0472">Membrane</keyword>
<feature type="transmembrane region" description="Helical" evidence="11">
    <location>
        <begin position="80"/>
        <end position="102"/>
    </location>
</feature>
<feature type="transmembrane region" description="Helical" evidence="11">
    <location>
        <begin position="51"/>
        <end position="68"/>
    </location>
</feature>